<protein>
    <submittedName>
        <fullName evidence="1">Uncharacterized protein</fullName>
    </submittedName>
</protein>
<gene>
    <name evidence="1" type="ORF">Tco_0937296</name>
</gene>
<sequence>METEEVSDRFVAPCFVNRLEAYDGEINLGVEKNMISNEYAVKLCLEHEVKRGNKVVKKKLVVALRGEIYFVKFIINPEEDDVEPGVIFGRSFLHMTKAITDFGVRTVTIYPDIDPFLEETKEE</sequence>
<evidence type="ECO:0000313" key="1">
    <source>
        <dbReference type="EMBL" id="GJT37431.1"/>
    </source>
</evidence>
<accession>A0ABQ5DDX4</accession>
<dbReference type="EMBL" id="BQNB010015222">
    <property type="protein sequence ID" value="GJT37431.1"/>
    <property type="molecule type" value="Genomic_DNA"/>
</dbReference>
<proteinExistence type="predicted"/>
<reference evidence="1" key="2">
    <citation type="submission" date="2022-01" db="EMBL/GenBank/DDBJ databases">
        <authorList>
            <person name="Yamashiro T."/>
            <person name="Shiraishi A."/>
            <person name="Satake H."/>
            <person name="Nakayama K."/>
        </authorList>
    </citation>
    <scope>NUCLEOTIDE SEQUENCE</scope>
</reference>
<keyword evidence="2" id="KW-1185">Reference proteome</keyword>
<organism evidence="1 2">
    <name type="scientific">Tanacetum coccineum</name>
    <dbReference type="NCBI Taxonomy" id="301880"/>
    <lineage>
        <taxon>Eukaryota</taxon>
        <taxon>Viridiplantae</taxon>
        <taxon>Streptophyta</taxon>
        <taxon>Embryophyta</taxon>
        <taxon>Tracheophyta</taxon>
        <taxon>Spermatophyta</taxon>
        <taxon>Magnoliopsida</taxon>
        <taxon>eudicotyledons</taxon>
        <taxon>Gunneridae</taxon>
        <taxon>Pentapetalae</taxon>
        <taxon>asterids</taxon>
        <taxon>campanulids</taxon>
        <taxon>Asterales</taxon>
        <taxon>Asteraceae</taxon>
        <taxon>Asteroideae</taxon>
        <taxon>Anthemideae</taxon>
        <taxon>Anthemidinae</taxon>
        <taxon>Tanacetum</taxon>
    </lineage>
</organism>
<reference evidence="1" key="1">
    <citation type="journal article" date="2022" name="Int. J. Mol. Sci.">
        <title>Draft Genome of Tanacetum Coccineum: Genomic Comparison of Closely Related Tanacetum-Family Plants.</title>
        <authorList>
            <person name="Yamashiro T."/>
            <person name="Shiraishi A."/>
            <person name="Nakayama K."/>
            <person name="Satake H."/>
        </authorList>
    </citation>
    <scope>NUCLEOTIDE SEQUENCE</scope>
</reference>
<comment type="caution">
    <text evidence="1">The sequence shown here is derived from an EMBL/GenBank/DDBJ whole genome shotgun (WGS) entry which is preliminary data.</text>
</comment>
<name>A0ABQ5DDX4_9ASTR</name>
<evidence type="ECO:0000313" key="2">
    <source>
        <dbReference type="Proteomes" id="UP001151760"/>
    </source>
</evidence>
<dbReference type="Proteomes" id="UP001151760">
    <property type="component" value="Unassembled WGS sequence"/>
</dbReference>